<feature type="domain" description="Cellobiose dehydrogenase-like cytochrome" evidence="2">
    <location>
        <begin position="22"/>
        <end position="196"/>
    </location>
</feature>
<dbReference type="EMBL" id="ML976990">
    <property type="protein sequence ID" value="KAF1957135.1"/>
    <property type="molecule type" value="Genomic_DNA"/>
</dbReference>
<evidence type="ECO:0000256" key="1">
    <source>
        <dbReference type="SAM" id="SignalP"/>
    </source>
</evidence>
<dbReference type="SUPFAM" id="SSF49344">
    <property type="entry name" value="CBD9-like"/>
    <property type="match status" value="1"/>
</dbReference>
<protein>
    <submittedName>
        <fullName evidence="3">CBD9-like protein</fullName>
    </submittedName>
</protein>
<sequence length="212" mass="22247">MKLSTLLPALLPLAAAQSPAPYTDAKSGITFSTFTHTSGYFFGLALPLANTTTSSTDFIATIGGKGTGWSGVSLGGKMLGKLLIVAWPNGQSVLGSFRKTANYGSPAVATGTFTQSPIANGTYTNTTHWTYTFLCRSCVLTDGTTFLPTDTKPSLGYAVNAAAPAQKTNPASTVTKHTAQGTVVWDLAAARSERFEVWKGYAGAMVERVFEV</sequence>
<feature type="chain" id="PRO_5025597850" evidence="1">
    <location>
        <begin position="17"/>
        <end position="212"/>
    </location>
</feature>
<dbReference type="PANTHER" id="PTHR47797">
    <property type="entry name" value="DEHYDROGENASE, PUTATIVE (AFU_ORTHOLOGUE AFUA_8G05805)-RELATED"/>
    <property type="match status" value="1"/>
</dbReference>
<feature type="signal peptide" evidence="1">
    <location>
        <begin position="1"/>
        <end position="16"/>
    </location>
</feature>
<accession>A0A6A5TWW5</accession>
<proteinExistence type="predicted"/>
<keyword evidence="4" id="KW-1185">Reference proteome</keyword>
<keyword evidence="1" id="KW-0732">Signal</keyword>
<dbReference type="InterPro" id="IPR015920">
    <property type="entry name" value="Cellobiose_DH-like_cyt"/>
</dbReference>
<dbReference type="AlphaFoldDB" id="A0A6A5TWW5"/>
<gene>
    <name evidence="3" type="ORF">CC80DRAFT_593123</name>
</gene>
<organism evidence="3 4">
    <name type="scientific">Byssothecium circinans</name>
    <dbReference type="NCBI Taxonomy" id="147558"/>
    <lineage>
        <taxon>Eukaryota</taxon>
        <taxon>Fungi</taxon>
        <taxon>Dikarya</taxon>
        <taxon>Ascomycota</taxon>
        <taxon>Pezizomycotina</taxon>
        <taxon>Dothideomycetes</taxon>
        <taxon>Pleosporomycetidae</taxon>
        <taxon>Pleosporales</taxon>
        <taxon>Massarineae</taxon>
        <taxon>Massarinaceae</taxon>
        <taxon>Byssothecium</taxon>
    </lineage>
</organism>
<evidence type="ECO:0000313" key="4">
    <source>
        <dbReference type="Proteomes" id="UP000800035"/>
    </source>
</evidence>
<dbReference type="Gene3D" id="2.60.40.1210">
    <property type="entry name" value="Cellobiose dehydrogenase, cytochrome domain"/>
    <property type="match status" value="1"/>
</dbReference>
<reference evidence="3" key="1">
    <citation type="journal article" date="2020" name="Stud. Mycol.">
        <title>101 Dothideomycetes genomes: a test case for predicting lifestyles and emergence of pathogens.</title>
        <authorList>
            <person name="Haridas S."/>
            <person name="Albert R."/>
            <person name="Binder M."/>
            <person name="Bloem J."/>
            <person name="Labutti K."/>
            <person name="Salamov A."/>
            <person name="Andreopoulos B."/>
            <person name="Baker S."/>
            <person name="Barry K."/>
            <person name="Bills G."/>
            <person name="Bluhm B."/>
            <person name="Cannon C."/>
            <person name="Castanera R."/>
            <person name="Culley D."/>
            <person name="Daum C."/>
            <person name="Ezra D."/>
            <person name="Gonzalez J."/>
            <person name="Henrissat B."/>
            <person name="Kuo A."/>
            <person name="Liang C."/>
            <person name="Lipzen A."/>
            <person name="Lutzoni F."/>
            <person name="Magnuson J."/>
            <person name="Mondo S."/>
            <person name="Nolan M."/>
            <person name="Ohm R."/>
            <person name="Pangilinan J."/>
            <person name="Park H.-J."/>
            <person name="Ramirez L."/>
            <person name="Alfaro M."/>
            <person name="Sun H."/>
            <person name="Tritt A."/>
            <person name="Yoshinaga Y."/>
            <person name="Zwiers L.-H."/>
            <person name="Turgeon B."/>
            <person name="Goodwin S."/>
            <person name="Spatafora J."/>
            <person name="Crous P."/>
            <person name="Grigoriev I."/>
        </authorList>
    </citation>
    <scope>NUCLEOTIDE SEQUENCE</scope>
    <source>
        <strain evidence="3">CBS 675.92</strain>
    </source>
</reference>
<name>A0A6A5TWW5_9PLEO</name>
<evidence type="ECO:0000313" key="3">
    <source>
        <dbReference type="EMBL" id="KAF1957135.1"/>
    </source>
</evidence>
<dbReference type="OrthoDB" id="413885at2759"/>
<evidence type="ECO:0000259" key="2">
    <source>
        <dbReference type="Pfam" id="PF16010"/>
    </source>
</evidence>
<dbReference type="Proteomes" id="UP000800035">
    <property type="component" value="Unassembled WGS sequence"/>
</dbReference>
<dbReference type="CDD" id="cd09630">
    <property type="entry name" value="CDH_like_cytochrome"/>
    <property type="match status" value="1"/>
</dbReference>
<dbReference type="Pfam" id="PF16010">
    <property type="entry name" value="CDH-cyt"/>
    <property type="match status" value="1"/>
</dbReference>
<dbReference type="PANTHER" id="PTHR47797:SF5">
    <property type="entry name" value="CELLOBIOSE DEHYDROGENASE CYTOCHROME DOMAIN-CONTAINING PROTEIN"/>
    <property type="match status" value="1"/>
</dbReference>